<keyword evidence="2" id="KW-1185">Reference proteome</keyword>
<evidence type="ECO:0000313" key="2">
    <source>
        <dbReference type="Proteomes" id="UP000015105"/>
    </source>
</evidence>
<name>A0A453E0P1_AEGTS</name>
<reference evidence="1" key="3">
    <citation type="journal article" date="2017" name="Nature">
        <title>Genome sequence of the progenitor of the wheat D genome Aegilops tauschii.</title>
        <authorList>
            <person name="Luo M.C."/>
            <person name="Gu Y.Q."/>
            <person name="Puiu D."/>
            <person name="Wang H."/>
            <person name="Twardziok S.O."/>
            <person name="Deal K.R."/>
            <person name="Huo N."/>
            <person name="Zhu T."/>
            <person name="Wang L."/>
            <person name="Wang Y."/>
            <person name="McGuire P.E."/>
            <person name="Liu S."/>
            <person name="Long H."/>
            <person name="Ramasamy R.K."/>
            <person name="Rodriguez J.C."/>
            <person name="Van S.L."/>
            <person name="Yuan L."/>
            <person name="Wang Z."/>
            <person name="Xia Z."/>
            <person name="Xiao L."/>
            <person name="Anderson O.D."/>
            <person name="Ouyang S."/>
            <person name="Liang Y."/>
            <person name="Zimin A.V."/>
            <person name="Pertea G."/>
            <person name="Qi P."/>
            <person name="Bennetzen J.L."/>
            <person name="Dai X."/>
            <person name="Dawson M.W."/>
            <person name="Muller H.G."/>
            <person name="Kugler K."/>
            <person name="Rivarola-Duarte L."/>
            <person name="Spannagl M."/>
            <person name="Mayer K.F.X."/>
            <person name="Lu F.H."/>
            <person name="Bevan M.W."/>
            <person name="Leroy P."/>
            <person name="Li P."/>
            <person name="You F.M."/>
            <person name="Sun Q."/>
            <person name="Liu Z."/>
            <person name="Lyons E."/>
            <person name="Wicker T."/>
            <person name="Salzberg S.L."/>
            <person name="Devos K.M."/>
            <person name="Dvorak J."/>
        </authorList>
    </citation>
    <scope>NUCLEOTIDE SEQUENCE [LARGE SCALE GENOMIC DNA]</scope>
    <source>
        <strain evidence="1">cv. AL8/78</strain>
    </source>
</reference>
<organism evidence="1 2">
    <name type="scientific">Aegilops tauschii subsp. strangulata</name>
    <name type="common">Goatgrass</name>
    <dbReference type="NCBI Taxonomy" id="200361"/>
    <lineage>
        <taxon>Eukaryota</taxon>
        <taxon>Viridiplantae</taxon>
        <taxon>Streptophyta</taxon>
        <taxon>Embryophyta</taxon>
        <taxon>Tracheophyta</taxon>
        <taxon>Spermatophyta</taxon>
        <taxon>Magnoliopsida</taxon>
        <taxon>Liliopsida</taxon>
        <taxon>Poales</taxon>
        <taxon>Poaceae</taxon>
        <taxon>BOP clade</taxon>
        <taxon>Pooideae</taxon>
        <taxon>Triticodae</taxon>
        <taxon>Triticeae</taxon>
        <taxon>Triticinae</taxon>
        <taxon>Aegilops</taxon>
    </lineage>
</organism>
<evidence type="ECO:0000313" key="1">
    <source>
        <dbReference type="EnsemblPlants" id="AET3Gv20181200.5"/>
    </source>
</evidence>
<reference evidence="1" key="5">
    <citation type="journal article" date="2021" name="G3 (Bethesda)">
        <title>Aegilops tauschii genome assembly Aet v5.0 features greater sequence contiguity and improved annotation.</title>
        <authorList>
            <person name="Wang L."/>
            <person name="Zhu T."/>
            <person name="Rodriguez J.C."/>
            <person name="Deal K.R."/>
            <person name="Dubcovsky J."/>
            <person name="McGuire P.E."/>
            <person name="Lux T."/>
            <person name="Spannagl M."/>
            <person name="Mayer K.F.X."/>
            <person name="Baldrich P."/>
            <person name="Meyers B.C."/>
            <person name="Huo N."/>
            <person name="Gu Y.Q."/>
            <person name="Zhou H."/>
            <person name="Devos K.M."/>
            <person name="Bennetzen J.L."/>
            <person name="Unver T."/>
            <person name="Budak H."/>
            <person name="Gulick P.J."/>
            <person name="Galiba G."/>
            <person name="Kalapos B."/>
            <person name="Nelson D.R."/>
            <person name="Li P."/>
            <person name="You F.M."/>
            <person name="Luo M.C."/>
            <person name="Dvorak J."/>
        </authorList>
    </citation>
    <scope>NUCLEOTIDE SEQUENCE [LARGE SCALE GENOMIC DNA]</scope>
    <source>
        <strain evidence="1">cv. AL8/78</strain>
    </source>
</reference>
<proteinExistence type="predicted"/>
<reference evidence="2" key="2">
    <citation type="journal article" date="2017" name="Nat. Plants">
        <title>The Aegilops tauschii genome reveals multiple impacts of transposons.</title>
        <authorList>
            <person name="Zhao G."/>
            <person name="Zou C."/>
            <person name="Li K."/>
            <person name="Wang K."/>
            <person name="Li T."/>
            <person name="Gao L."/>
            <person name="Zhang X."/>
            <person name="Wang H."/>
            <person name="Yang Z."/>
            <person name="Liu X."/>
            <person name="Jiang W."/>
            <person name="Mao L."/>
            <person name="Kong X."/>
            <person name="Jiao Y."/>
            <person name="Jia J."/>
        </authorList>
    </citation>
    <scope>NUCLEOTIDE SEQUENCE [LARGE SCALE GENOMIC DNA]</scope>
    <source>
        <strain evidence="2">cv. AL8/78</strain>
    </source>
</reference>
<dbReference type="AlphaFoldDB" id="A0A453E0P1"/>
<reference evidence="1" key="4">
    <citation type="submission" date="2019-03" db="UniProtKB">
        <authorList>
            <consortium name="EnsemblPlants"/>
        </authorList>
    </citation>
    <scope>IDENTIFICATION</scope>
</reference>
<dbReference type="Proteomes" id="UP000015105">
    <property type="component" value="Chromosome 3D"/>
</dbReference>
<protein>
    <submittedName>
        <fullName evidence="1">Uncharacterized protein</fullName>
    </submittedName>
</protein>
<dbReference type="EnsemblPlants" id="AET3Gv20181200.5">
    <property type="protein sequence ID" value="AET3Gv20181200.5"/>
    <property type="gene ID" value="AET3Gv20181200"/>
</dbReference>
<dbReference type="Gramene" id="AET3Gv20181200.5">
    <property type="protein sequence ID" value="AET3Gv20181200.5"/>
    <property type="gene ID" value="AET3Gv20181200"/>
</dbReference>
<reference evidence="2" key="1">
    <citation type="journal article" date="2014" name="Science">
        <title>Ancient hybridizations among the ancestral genomes of bread wheat.</title>
        <authorList>
            <consortium name="International Wheat Genome Sequencing Consortium,"/>
            <person name="Marcussen T."/>
            <person name="Sandve S.R."/>
            <person name="Heier L."/>
            <person name="Spannagl M."/>
            <person name="Pfeifer M."/>
            <person name="Jakobsen K.S."/>
            <person name="Wulff B.B."/>
            <person name="Steuernagel B."/>
            <person name="Mayer K.F."/>
            <person name="Olsen O.A."/>
        </authorList>
    </citation>
    <scope>NUCLEOTIDE SEQUENCE [LARGE SCALE GENOMIC DNA]</scope>
    <source>
        <strain evidence="2">cv. AL8/78</strain>
    </source>
</reference>
<accession>A0A453E0P1</accession>
<dbReference type="PANTHER" id="PTHR34461:SF4">
    <property type="entry name" value="OS01G0101800 PROTEIN"/>
    <property type="match status" value="1"/>
</dbReference>
<dbReference type="PANTHER" id="PTHR34461">
    <property type="entry name" value="EXPRESSED PROTEIN"/>
    <property type="match status" value="1"/>
</dbReference>
<sequence length="65" mass="7447">LNLQQEQMEACERALRVEEVAKERRQQMLAELNSHCKIPGPRVKFAQYVEGKMATSPSSSSSRRQ</sequence>